<protein>
    <submittedName>
        <fullName evidence="1">Uncharacterized protein</fullName>
    </submittedName>
</protein>
<keyword evidence="2" id="KW-1185">Reference proteome</keyword>
<proteinExistence type="predicted"/>
<gene>
    <name evidence="1" type="ORF">NAF29_11040</name>
</gene>
<organism evidence="1 2">
    <name type="scientific">Echinimonas agarilytica</name>
    <dbReference type="NCBI Taxonomy" id="1215918"/>
    <lineage>
        <taxon>Bacteria</taxon>
        <taxon>Pseudomonadati</taxon>
        <taxon>Pseudomonadota</taxon>
        <taxon>Gammaproteobacteria</taxon>
        <taxon>Alteromonadales</taxon>
        <taxon>Echinimonadaceae</taxon>
        <taxon>Echinimonas</taxon>
    </lineage>
</organism>
<reference evidence="1 2" key="1">
    <citation type="journal article" date="2013" name="Antonie Van Leeuwenhoek">
        <title>Echinimonas agarilytica gen. nov., sp. nov., a new gammaproteobacterium isolated from the sea urchin Strongylocentrotus intermedius.</title>
        <authorList>
            <person name="Nedashkovskaya O.I."/>
            <person name="Stenkova A.M."/>
            <person name="Zhukova N.V."/>
            <person name="Van Trappen S."/>
            <person name="Lee J.S."/>
            <person name="Kim S.B."/>
        </authorList>
    </citation>
    <scope>NUCLEOTIDE SEQUENCE [LARGE SCALE GENOMIC DNA]</scope>
    <source>
        <strain evidence="1 2">KMM 6351</strain>
    </source>
</reference>
<dbReference type="EMBL" id="JAMQGP010000004">
    <property type="protein sequence ID" value="MCM2680201.1"/>
    <property type="molecule type" value="Genomic_DNA"/>
</dbReference>
<evidence type="ECO:0000313" key="2">
    <source>
        <dbReference type="Proteomes" id="UP001165393"/>
    </source>
</evidence>
<sequence>MSDELKVLIEQFRCTDPILSTMDDRKLILYIVNKALDEETQIFTDSLKLSRTKNVKLKKTRKISGHFNSVNEKYKNFGVNISPRQYFHRLILAYILNVLGGGKH</sequence>
<accession>A0AA42B8G8</accession>
<dbReference type="Proteomes" id="UP001165393">
    <property type="component" value="Unassembled WGS sequence"/>
</dbReference>
<dbReference type="AlphaFoldDB" id="A0AA42B8G8"/>
<name>A0AA42B8G8_9GAMM</name>
<comment type="caution">
    <text evidence="1">The sequence shown here is derived from an EMBL/GenBank/DDBJ whole genome shotgun (WGS) entry which is preliminary data.</text>
</comment>
<evidence type="ECO:0000313" key="1">
    <source>
        <dbReference type="EMBL" id="MCM2680201.1"/>
    </source>
</evidence>